<comment type="caution">
    <text evidence="2">The sequence shown here is derived from an EMBL/GenBank/DDBJ whole genome shotgun (WGS) entry which is preliminary data.</text>
</comment>
<gene>
    <name evidence="2" type="ORF">ACFPQB_02780</name>
</gene>
<organism evidence="2 3">
    <name type="scientific">Nocardioides vastitatis</name>
    <dbReference type="NCBI Taxonomy" id="2568655"/>
    <lineage>
        <taxon>Bacteria</taxon>
        <taxon>Bacillati</taxon>
        <taxon>Actinomycetota</taxon>
        <taxon>Actinomycetes</taxon>
        <taxon>Propionibacteriales</taxon>
        <taxon>Nocardioidaceae</taxon>
        <taxon>Nocardioides</taxon>
    </lineage>
</organism>
<evidence type="ECO:0000313" key="2">
    <source>
        <dbReference type="EMBL" id="MFC5727828.1"/>
    </source>
</evidence>
<proteinExistence type="predicted"/>
<dbReference type="Proteomes" id="UP001596072">
    <property type="component" value="Unassembled WGS sequence"/>
</dbReference>
<protein>
    <submittedName>
        <fullName evidence="2">DUF3152 domain-containing protein</fullName>
    </submittedName>
</protein>
<sequence length="44" mass="4967">MTRRLGHGHRACPAPGRPAPVEMTQSTGLDGRRFNPWPIRSELR</sequence>
<accession>A0ABW0ZCA1</accession>
<feature type="region of interest" description="Disordered" evidence="1">
    <location>
        <begin position="1"/>
        <end position="44"/>
    </location>
</feature>
<evidence type="ECO:0000256" key="1">
    <source>
        <dbReference type="SAM" id="MobiDB-lite"/>
    </source>
</evidence>
<feature type="compositionally biased region" description="Basic residues" evidence="1">
    <location>
        <begin position="1"/>
        <end position="10"/>
    </location>
</feature>
<reference evidence="3" key="1">
    <citation type="journal article" date="2019" name="Int. J. Syst. Evol. Microbiol.">
        <title>The Global Catalogue of Microorganisms (GCM) 10K type strain sequencing project: providing services to taxonomists for standard genome sequencing and annotation.</title>
        <authorList>
            <consortium name="The Broad Institute Genomics Platform"/>
            <consortium name="The Broad Institute Genome Sequencing Center for Infectious Disease"/>
            <person name="Wu L."/>
            <person name="Ma J."/>
        </authorList>
    </citation>
    <scope>NUCLEOTIDE SEQUENCE [LARGE SCALE GENOMIC DNA]</scope>
    <source>
        <strain evidence="3">YIM 94188</strain>
    </source>
</reference>
<keyword evidence="3" id="KW-1185">Reference proteome</keyword>
<evidence type="ECO:0000313" key="3">
    <source>
        <dbReference type="Proteomes" id="UP001596072"/>
    </source>
</evidence>
<dbReference type="EMBL" id="JBHSNS010000001">
    <property type="protein sequence ID" value="MFC5727828.1"/>
    <property type="molecule type" value="Genomic_DNA"/>
</dbReference>
<name>A0ABW0ZCA1_9ACTN</name>
<dbReference type="RefSeq" id="WP_240769785.1">
    <property type="nucleotide sequence ID" value="NZ_JBHSNS010000001.1"/>
</dbReference>